<sequence>MTYLDTSVLIAAVLEDEPQHPACLQAVQSGGCTSHHSLLEAFSILTGGRAARKYSPAFAARLIGVSFEKQLKSISLTWQETHAMLAETQARGIRGGAIYDYQHLVCARKAGATAILTLNVKDFLSFAREGDPQVRSPS</sequence>
<protein>
    <submittedName>
        <fullName evidence="2">PIN domain-containing protein</fullName>
    </submittedName>
</protein>
<gene>
    <name evidence="2" type="ORF">OKA04_08435</name>
</gene>
<dbReference type="Pfam" id="PF01850">
    <property type="entry name" value="PIN"/>
    <property type="match status" value="1"/>
</dbReference>
<accession>A0ABT3FMG3</accession>
<dbReference type="SUPFAM" id="SSF88723">
    <property type="entry name" value="PIN domain-like"/>
    <property type="match status" value="1"/>
</dbReference>
<evidence type="ECO:0000313" key="2">
    <source>
        <dbReference type="EMBL" id="MCW1884753.1"/>
    </source>
</evidence>
<proteinExistence type="predicted"/>
<dbReference type="InterPro" id="IPR029060">
    <property type="entry name" value="PIN-like_dom_sf"/>
</dbReference>
<evidence type="ECO:0000259" key="1">
    <source>
        <dbReference type="Pfam" id="PF01850"/>
    </source>
</evidence>
<evidence type="ECO:0000313" key="3">
    <source>
        <dbReference type="Proteomes" id="UP001207930"/>
    </source>
</evidence>
<reference evidence="2 3" key="1">
    <citation type="submission" date="2022-10" db="EMBL/GenBank/DDBJ databases">
        <title>Luteolibacter flavescens strain MCCC 1K03193, whole genome shotgun sequencing project.</title>
        <authorList>
            <person name="Zhao G."/>
            <person name="Shen L."/>
        </authorList>
    </citation>
    <scope>NUCLEOTIDE SEQUENCE [LARGE SCALE GENOMIC DNA]</scope>
    <source>
        <strain evidence="2 3">MCCC 1K03193</strain>
    </source>
</reference>
<dbReference type="RefSeq" id="WP_264500712.1">
    <property type="nucleotide sequence ID" value="NZ_JAPDDS010000004.1"/>
</dbReference>
<dbReference type="EMBL" id="JAPDDS010000004">
    <property type="protein sequence ID" value="MCW1884753.1"/>
    <property type="molecule type" value="Genomic_DNA"/>
</dbReference>
<name>A0ABT3FMG3_9BACT</name>
<organism evidence="2 3">
    <name type="scientific">Luteolibacter flavescens</name>
    <dbReference type="NCBI Taxonomy" id="1859460"/>
    <lineage>
        <taxon>Bacteria</taxon>
        <taxon>Pseudomonadati</taxon>
        <taxon>Verrucomicrobiota</taxon>
        <taxon>Verrucomicrobiia</taxon>
        <taxon>Verrucomicrobiales</taxon>
        <taxon>Verrucomicrobiaceae</taxon>
        <taxon>Luteolibacter</taxon>
    </lineage>
</organism>
<keyword evidence="3" id="KW-1185">Reference proteome</keyword>
<dbReference type="InterPro" id="IPR002716">
    <property type="entry name" value="PIN_dom"/>
</dbReference>
<comment type="caution">
    <text evidence="2">The sequence shown here is derived from an EMBL/GenBank/DDBJ whole genome shotgun (WGS) entry which is preliminary data.</text>
</comment>
<dbReference type="Proteomes" id="UP001207930">
    <property type="component" value="Unassembled WGS sequence"/>
</dbReference>
<feature type="domain" description="PIN" evidence="1">
    <location>
        <begin position="3"/>
        <end position="119"/>
    </location>
</feature>
<dbReference type="Gene3D" id="3.40.50.1010">
    <property type="entry name" value="5'-nuclease"/>
    <property type="match status" value="1"/>
</dbReference>